<name>A0ABW2DL78_9BACT</name>
<reference evidence="3" key="1">
    <citation type="journal article" date="2019" name="Int. J. Syst. Evol. Microbiol.">
        <title>The Global Catalogue of Microorganisms (GCM) 10K type strain sequencing project: providing services to taxonomists for standard genome sequencing and annotation.</title>
        <authorList>
            <consortium name="The Broad Institute Genomics Platform"/>
            <consortium name="The Broad Institute Genome Sequencing Center for Infectious Disease"/>
            <person name="Wu L."/>
            <person name="Ma J."/>
        </authorList>
    </citation>
    <scope>NUCLEOTIDE SEQUENCE [LARGE SCALE GENOMIC DNA]</scope>
    <source>
        <strain evidence="3">CGMCC 4.7393</strain>
    </source>
</reference>
<dbReference type="EMBL" id="JBHSYQ010000003">
    <property type="protein sequence ID" value="MFC6997798.1"/>
    <property type="molecule type" value="Genomic_DNA"/>
</dbReference>
<evidence type="ECO:0000313" key="3">
    <source>
        <dbReference type="Proteomes" id="UP001596405"/>
    </source>
</evidence>
<accession>A0ABW2DL78</accession>
<keyword evidence="3" id="KW-1185">Reference proteome</keyword>
<evidence type="ECO:0000259" key="1">
    <source>
        <dbReference type="Pfam" id="PF22560"/>
    </source>
</evidence>
<dbReference type="Proteomes" id="UP001596405">
    <property type="component" value="Unassembled WGS sequence"/>
</dbReference>
<organism evidence="2 3">
    <name type="scientific">Rufibacter roseus</name>
    <dbReference type="NCBI Taxonomy" id="1567108"/>
    <lineage>
        <taxon>Bacteria</taxon>
        <taxon>Pseudomonadati</taxon>
        <taxon>Bacteroidota</taxon>
        <taxon>Cytophagia</taxon>
        <taxon>Cytophagales</taxon>
        <taxon>Hymenobacteraceae</taxon>
        <taxon>Rufibacter</taxon>
    </lineage>
</organism>
<evidence type="ECO:0000313" key="2">
    <source>
        <dbReference type="EMBL" id="MFC6997798.1"/>
    </source>
</evidence>
<dbReference type="InterPro" id="IPR054339">
    <property type="entry name" value="GMT_wHTH"/>
</dbReference>
<gene>
    <name evidence="2" type="ORF">ACFQHR_09180</name>
</gene>
<comment type="caution">
    <text evidence="2">The sequence shown here is derived from an EMBL/GenBank/DDBJ whole genome shotgun (WGS) entry which is preliminary data.</text>
</comment>
<proteinExistence type="predicted"/>
<sequence>MPKFLPLWGEVVMQAQKDTSEEPSCLFIDLNAGAAKTKEIQEVSSLKILKSIFVDAGFRMGLHKSLSTYFSDANKGALQALESQVLELNAYEALQHKPVFVSQKAERQQLKEHMSATVPSLLCAEPFSYKYSQEVSLHSLELEYVDCLLLLDPKKLKQAIKNQSAEDINSLFEAHFQKLKGILQQEGHASKKEEAIMAGLVQALGQRGFFTTKFRINAPGKDSTDYYLLYVSKNELLHARFKELLLGYSEYQEDGVPLMGANLKPLRLLVPEYHKFLKHSMVNLVEDLAKKASLYNSMRLEKIYEKHHVGTPYSKANYFEAFEKLKAMGKVRFMNPKTGQMVSKLAYGSRVKFLVE</sequence>
<protein>
    <recommendedName>
        <fullName evidence="1">GMT-like wHTH domain-containing protein</fullName>
    </recommendedName>
</protein>
<dbReference type="Pfam" id="PF22560">
    <property type="entry name" value="GMT-wHTH"/>
    <property type="match status" value="1"/>
</dbReference>
<dbReference type="RefSeq" id="WP_153042100.1">
    <property type="nucleotide sequence ID" value="NZ_JBHSYQ010000003.1"/>
</dbReference>
<feature type="domain" description="GMT-like wHTH" evidence="1">
    <location>
        <begin position="284"/>
        <end position="337"/>
    </location>
</feature>